<organism evidence="1">
    <name type="scientific">hydrothermal vent metagenome</name>
    <dbReference type="NCBI Taxonomy" id="652676"/>
    <lineage>
        <taxon>unclassified sequences</taxon>
        <taxon>metagenomes</taxon>
        <taxon>ecological metagenomes</taxon>
    </lineage>
</organism>
<reference evidence="1" key="1">
    <citation type="submission" date="2018-06" db="EMBL/GenBank/DDBJ databases">
        <authorList>
            <person name="Zhirakovskaya E."/>
        </authorList>
    </citation>
    <scope>NUCLEOTIDE SEQUENCE</scope>
</reference>
<evidence type="ECO:0000313" key="1">
    <source>
        <dbReference type="EMBL" id="VAW39800.1"/>
    </source>
</evidence>
<gene>
    <name evidence="1" type="ORF">MNBD_DELTA04-1481</name>
</gene>
<sequence length="160" mass="18427">MAVTEEQEILLLEPPFSFFDLVETRFGDYDSIRRIFSLARSFHAETLTIENLPPSGIIAEENEDILARYPDYRNVALLRLSFWEKTICHSDLPDLTSNALAGYAILKHDVIGATGYDHWHIFEAVFAKYPHEHNCISRPRRYRFAVGAKSFAIEGLLYCQ</sequence>
<proteinExistence type="predicted"/>
<name>A0A3B0VGM4_9ZZZZ</name>
<protein>
    <submittedName>
        <fullName evidence="1">Uncharacterized protein</fullName>
    </submittedName>
</protein>
<accession>A0A3B0VGM4</accession>
<dbReference type="AlphaFoldDB" id="A0A3B0VGM4"/>
<dbReference type="EMBL" id="UOEY01000087">
    <property type="protein sequence ID" value="VAW39800.1"/>
    <property type="molecule type" value="Genomic_DNA"/>
</dbReference>